<feature type="compositionally biased region" description="Basic residues" evidence="1">
    <location>
        <begin position="1110"/>
        <end position="1123"/>
    </location>
</feature>
<organism evidence="2 3">
    <name type="scientific">Pyrenophora teres f. teres</name>
    <dbReference type="NCBI Taxonomy" id="97479"/>
    <lineage>
        <taxon>Eukaryota</taxon>
        <taxon>Fungi</taxon>
        <taxon>Dikarya</taxon>
        <taxon>Ascomycota</taxon>
        <taxon>Pezizomycotina</taxon>
        <taxon>Dothideomycetes</taxon>
        <taxon>Pleosporomycetidae</taxon>
        <taxon>Pleosporales</taxon>
        <taxon>Pleosporineae</taxon>
        <taxon>Pleosporaceae</taxon>
        <taxon>Pyrenophora</taxon>
    </lineage>
</organism>
<feature type="region of interest" description="Disordered" evidence="1">
    <location>
        <begin position="777"/>
        <end position="1123"/>
    </location>
</feature>
<dbReference type="AlphaFoldDB" id="A0A6S6W4K5"/>
<feature type="compositionally biased region" description="Polar residues" evidence="1">
    <location>
        <begin position="310"/>
        <end position="328"/>
    </location>
</feature>
<feature type="compositionally biased region" description="Polar residues" evidence="1">
    <location>
        <begin position="1025"/>
        <end position="1037"/>
    </location>
</feature>
<feature type="compositionally biased region" description="Basic and acidic residues" evidence="1">
    <location>
        <begin position="929"/>
        <end position="939"/>
    </location>
</feature>
<feature type="compositionally biased region" description="Basic residues" evidence="1">
    <location>
        <begin position="1061"/>
        <end position="1072"/>
    </location>
</feature>
<accession>A0A6S6W4K5</accession>
<dbReference type="Proteomes" id="UP000472372">
    <property type="component" value="Chromosome 5"/>
</dbReference>
<feature type="compositionally biased region" description="Acidic residues" evidence="1">
    <location>
        <begin position="778"/>
        <end position="787"/>
    </location>
</feature>
<feature type="region of interest" description="Disordered" evidence="1">
    <location>
        <begin position="310"/>
        <end position="369"/>
    </location>
</feature>
<evidence type="ECO:0000313" key="3">
    <source>
        <dbReference type="Proteomes" id="UP000472372"/>
    </source>
</evidence>
<reference evidence="2" key="1">
    <citation type="submission" date="2021-02" db="EMBL/GenBank/DDBJ databases">
        <authorList>
            <person name="Syme A R."/>
            <person name="Syme A R."/>
            <person name="Moolhuijzen P."/>
        </authorList>
    </citation>
    <scope>NUCLEOTIDE SEQUENCE</scope>
    <source>
        <strain evidence="2">W1-1</strain>
    </source>
</reference>
<sequence length="1123" mass="122552">MEFNWNTDGHPATFDHSDSASSVCPSKVGELIGYEMAHTELAPWTLEELGYTYDAPHVCPNGRMDNQSHSPDYYAYSSPCEDSWQGGLQEIERFDWYTEKDVEKHIGEGEDENLSATKRIDSPDGIVAVIPSHSEGTELYVQEDSSLLDKKNDAQIQASSAVADALFKNTATTDASCTPSPSPPWICSIVHRNFSTHTTTHLEDDSDGESDVKKDGDCNSDASYDVVTDDISIVSEFENLAILPGDAHNAISTYKNSSGGQVPQGGDSNAQDVARALVGDMDEEGSHTADHSAPITVETLKDVCPTAVTSQVPSENSVIPTHSQTKTAQVEDQCQVQDEELEQGSPMTGDAHLEDTSPALPQSRSGSSPIEETLQAKLEVTVHVEPELSPSPTKETTSPQLPENVAHADIQANEPWQAQLQDAADNTSAEDLSIRNSPAHCEHSVEQDQAYAVETKDTHVDASSAPASTPLEQHIHSDTVLPPSPFQPKFHGTGHVYTKEVPVEVNQDEGKTLAAPFDDTGTMEAVPPKSPTSPEKSKTTNPRKLSKRARKARSVSESDSDAPLKKKSKTLAPANGVPACTENSGESPEEEKGREKLRAKTRMNGENLVKEVAQLDESIEKQTRSKQGNNARNLSIFAYGPYTKPSPPATPTPLTEPSEKTTFDSETDFKQQDECPNSSMKEHYSDVEIPVPLDTQTPTQVPSLDTPRTRSVVSQRELSSLSETKYRMRSSTSQRKPLPTARQLFAKPDTSSTVVSSTKKTIDESLSVPCVGENTDMIVEDNVDEEVTTPTVSKSKTKTPAAKDTTEKSVKAKVQQMPKKTPATRNLRKRKASPVEQGVEQEENGEPILFPAPKLKLASPKTEVKSAVPQPIQPSMRRSVRRKTQAKRQEELVPGTLDPQAEAEENASDDLSPVPSTLVSPVKASFDQNSHEDYEKELKDDGEDHGEDEDAYGEFDEEDEDEEEEGEQDSDYMSTPYPKSKANPKENTKPTPRSKKPPKPAPQTKAIAKPEAEPKAKAKSKAPQPSRSTKKSTTAPTPQRVPCTPFVPPTAVANKYGFSSRKTRQSVKKTKGKKVDYAEVDEDVDVEADEGEEDGDENVEQDVDVEVKKGKAKGKAKAKGRKR</sequence>
<evidence type="ECO:0000256" key="1">
    <source>
        <dbReference type="SAM" id="MobiDB-lite"/>
    </source>
</evidence>
<dbReference type="EMBL" id="HG992981">
    <property type="protein sequence ID" value="CAE7179466.1"/>
    <property type="molecule type" value="Genomic_DNA"/>
</dbReference>
<feature type="compositionally biased region" description="Polar residues" evidence="1">
    <location>
        <begin position="709"/>
        <end position="735"/>
    </location>
</feature>
<feature type="compositionally biased region" description="Acidic residues" evidence="1">
    <location>
        <begin position="1078"/>
        <end position="1104"/>
    </location>
</feature>
<feature type="compositionally biased region" description="Low complexity" evidence="1">
    <location>
        <begin position="788"/>
        <end position="803"/>
    </location>
</feature>
<feature type="compositionally biased region" description="Polar residues" evidence="1">
    <location>
        <begin position="694"/>
        <end position="703"/>
    </location>
</feature>
<evidence type="ECO:0000313" key="2">
    <source>
        <dbReference type="EMBL" id="CAE7179466.1"/>
    </source>
</evidence>
<gene>
    <name evidence="2" type="ORF">PTTW11_06551</name>
</gene>
<name>A0A6S6W4K5_9PLEO</name>
<feature type="compositionally biased region" description="Polar residues" evidence="1">
    <location>
        <begin position="359"/>
        <end position="369"/>
    </location>
</feature>
<feature type="compositionally biased region" description="Acidic residues" evidence="1">
    <location>
        <begin position="940"/>
        <end position="970"/>
    </location>
</feature>
<feature type="region of interest" description="Disordered" evidence="1">
    <location>
        <begin position="501"/>
        <end position="741"/>
    </location>
</feature>
<feature type="compositionally biased region" description="Basic residues" evidence="1">
    <location>
        <begin position="544"/>
        <end position="553"/>
    </location>
</feature>
<protein>
    <submittedName>
        <fullName evidence="2">CDC45 domain containing protein</fullName>
    </submittedName>
</protein>
<proteinExistence type="predicted"/>
<feature type="compositionally biased region" description="Basic and acidic residues" evidence="1">
    <location>
        <begin position="657"/>
        <end position="673"/>
    </location>
</feature>